<organism evidence="12 13">
    <name type="scientific">Holothuria leucospilota</name>
    <name type="common">Black long sea cucumber</name>
    <name type="synonym">Mertensiothuria leucospilota</name>
    <dbReference type="NCBI Taxonomy" id="206669"/>
    <lineage>
        <taxon>Eukaryota</taxon>
        <taxon>Metazoa</taxon>
        <taxon>Echinodermata</taxon>
        <taxon>Eleutherozoa</taxon>
        <taxon>Echinozoa</taxon>
        <taxon>Holothuroidea</taxon>
        <taxon>Aspidochirotacea</taxon>
        <taxon>Aspidochirotida</taxon>
        <taxon>Holothuriidae</taxon>
        <taxon>Holothuria</taxon>
    </lineage>
</organism>
<dbReference type="OrthoDB" id="419455at2759"/>
<proteinExistence type="predicted"/>
<dbReference type="GO" id="GO:0004689">
    <property type="term" value="F:phosphorylase kinase activity"/>
    <property type="evidence" value="ECO:0007669"/>
    <property type="project" value="UniProtKB-EC"/>
</dbReference>
<evidence type="ECO:0000256" key="3">
    <source>
        <dbReference type="ARBA" id="ARBA00022527"/>
    </source>
</evidence>
<dbReference type="Proteomes" id="UP001152320">
    <property type="component" value="Chromosome 4"/>
</dbReference>
<comment type="catalytic activity">
    <reaction evidence="1">
        <text>2 ATP + phosphorylase b = 2 ADP + phosphorylase a.</text>
        <dbReference type="EC" id="2.7.11.19"/>
    </reaction>
</comment>
<dbReference type="PROSITE" id="PS00108">
    <property type="entry name" value="PROTEIN_KINASE_ST"/>
    <property type="match status" value="1"/>
</dbReference>
<keyword evidence="10" id="KW-0812">Transmembrane</keyword>
<evidence type="ECO:0000313" key="13">
    <source>
        <dbReference type="Proteomes" id="UP001152320"/>
    </source>
</evidence>
<evidence type="ECO:0000256" key="2">
    <source>
        <dbReference type="ARBA" id="ARBA00012432"/>
    </source>
</evidence>
<evidence type="ECO:0000259" key="11">
    <source>
        <dbReference type="PROSITE" id="PS50011"/>
    </source>
</evidence>
<feature type="domain" description="Protein kinase" evidence="11">
    <location>
        <begin position="1"/>
        <end position="249"/>
    </location>
</feature>
<evidence type="ECO:0000313" key="12">
    <source>
        <dbReference type="EMBL" id="KAJ8042634.1"/>
    </source>
</evidence>
<dbReference type="Gene3D" id="1.10.510.10">
    <property type="entry name" value="Transferase(Phosphotransferase) domain 1"/>
    <property type="match status" value="1"/>
</dbReference>
<gene>
    <name evidence="12" type="ORF">HOLleu_09436</name>
</gene>
<dbReference type="PROSITE" id="PS50011">
    <property type="entry name" value="PROTEIN_KINASE_DOM"/>
    <property type="match status" value="1"/>
</dbReference>
<evidence type="ECO:0000256" key="7">
    <source>
        <dbReference type="ARBA" id="ARBA00023277"/>
    </source>
</evidence>
<evidence type="ECO:0000256" key="1">
    <source>
        <dbReference type="ARBA" id="ARBA00001674"/>
    </source>
</evidence>
<feature type="transmembrane region" description="Helical" evidence="10">
    <location>
        <begin position="172"/>
        <end position="192"/>
    </location>
</feature>
<dbReference type="EMBL" id="JAIZAY010000004">
    <property type="protein sequence ID" value="KAJ8042634.1"/>
    <property type="molecule type" value="Genomic_DNA"/>
</dbReference>
<keyword evidence="3" id="KW-0723">Serine/threonine-protein kinase</keyword>
<dbReference type="SUPFAM" id="SSF56112">
    <property type="entry name" value="Protein kinase-like (PK-like)"/>
    <property type="match status" value="1"/>
</dbReference>
<evidence type="ECO:0000256" key="10">
    <source>
        <dbReference type="SAM" id="Phobius"/>
    </source>
</evidence>
<dbReference type="GO" id="GO:0005964">
    <property type="term" value="C:phosphorylase kinase complex"/>
    <property type="evidence" value="ECO:0007669"/>
    <property type="project" value="InterPro"/>
</dbReference>
<dbReference type="GO" id="GO:0005977">
    <property type="term" value="P:glycogen metabolic process"/>
    <property type="evidence" value="ECO:0007669"/>
    <property type="project" value="UniProtKB-KW"/>
</dbReference>
<sequence>MHLPKAQGISSTVRKCINRETQTECAVKIIDIFAAGSDSNEEVETVTEEYLNEVAILRKLCSEPGHPNIITLHDFMETPTYLFLVLELIIMKRVFEAVQYIHSHNIVHRDLKPENILLDECLNVKISDFGMAVQLRKGEILTELCGTPGYMAPEMLKTSMNIGGTVGYGKEIDLWACGVIMYTLLVGFAPFWHRKKMLMLRAIMEGQYQFNSPEWDDTSETAKDLIRKLLVVDPQERLTASQALDHEFFQQSEAVALSAFHPRRRFKAIIIIVYAVCSLQKYSLQKSVPVSRVCADPYGSKEFRKVLDTSAFAIYGHWVKKGERQNRAALFENVIKAELRRSASSSRSTTPNITPSSSFSNFIV</sequence>
<dbReference type="AlphaFoldDB" id="A0A9Q1CDQ0"/>
<dbReference type="GO" id="GO:0005524">
    <property type="term" value="F:ATP binding"/>
    <property type="evidence" value="ECO:0007669"/>
    <property type="project" value="InterPro"/>
</dbReference>
<dbReference type="PANTHER" id="PTHR24347">
    <property type="entry name" value="SERINE/THREONINE-PROTEIN KINASE"/>
    <property type="match status" value="1"/>
</dbReference>
<keyword evidence="5" id="KW-0808">Transferase</keyword>
<evidence type="ECO:0000256" key="8">
    <source>
        <dbReference type="ARBA" id="ARBA00025890"/>
    </source>
</evidence>
<keyword evidence="4" id="KW-0321">Glycogen metabolism</keyword>
<evidence type="ECO:0000256" key="9">
    <source>
        <dbReference type="SAM" id="MobiDB-lite"/>
    </source>
</evidence>
<keyword evidence="7" id="KW-0119">Carbohydrate metabolism</keyword>
<dbReference type="InterPro" id="IPR000719">
    <property type="entry name" value="Prot_kinase_dom"/>
</dbReference>
<dbReference type="InterPro" id="IPR011009">
    <property type="entry name" value="Kinase-like_dom_sf"/>
</dbReference>
<comment type="subunit">
    <text evidence="8">Hexadecamer of 4 heterotetramers, each composed of alpha, beta, gamma, and delta subunits. Alpha (PHKA1 or PHKA2) and beta (PHKB) are regulatory subunits, gamma (PHKG1 or PHKG2) is the catalytic subunit, and delta is calmodulin.</text>
</comment>
<dbReference type="EC" id="2.7.11.19" evidence="2"/>
<keyword evidence="6 12" id="KW-0418">Kinase</keyword>
<dbReference type="SMART" id="SM00220">
    <property type="entry name" value="S_TKc"/>
    <property type="match status" value="1"/>
</dbReference>
<protein>
    <recommendedName>
        <fullName evidence="2">phosphorylase kinase</fullName>
        <ecNumber evidence="2">2.7.11.19</ecNumber>
    </recommendedName>
</protein>
<evidence type="ECO:0000256" key="5">
    <source>
        <dbReference type="ARBA" id="ARBA00022679"/>
    </source>
</evidence>
<name>A0A9Q1CDQ0_HOLLE</name>
<dbReference type="InterPro" id="IPR008271">
    <property type="entry name" value="Ser/Thr_kinase_AS"/>
</dbReference>
<comment type="caution">
    <text evidence="12">The sequence shown here is derived from an EMBL/GenBank/DDBJ whole genome shotgun (WGS) entry which is preliminary data.</text>
</comment>
<keyword evidence="10" id="KW-1133">Transmembrane helix</keyword>
<evidence type="ECO:0000256" key="6">
    <source>
        <dbReference type="ARBA" id="ARBA00022777"/>
    </source>
</evidence>
<feature type="region of interest" description="Disordered" evidence="9">
    <location>
        <begin position="345"/>
        <end position="364"/>
    </location>
</feature>
<dbReference type="Gene3D" id="3.30.200.20">
    <property type="entry name" value="Phosphorylase Kinase, domain 1"/>
    <property type="match status" value="1"/>
</dbReference>
<dbReference type="InterPro" id="IPR002291">
    <property type="entry name" value="Phosph_kin_gamma"/>
</dbReference>
<reference evidence="12" key="1">
    <citation type="submission" date="2021-10" db="EMBL/GenBank/DDBJ databases">
        <title>Tropical sea cucumber genome reveals ecological adaptation and Cuvierian tubules defense mechanism.</title>
        <authorList>
            <person name="Chen T."/>
        </authorList>
    </citation>
    <scope>NUCLEOTIDE SEQUENCE</scope>
    <source>
        <strain evidence="12">Nanhai2018</strain>
        <tissue evidence="12">Muscle</tissue>
    </source>
</reference>
<feature type="compositionally biased region" description="Polar residues" evidence="9">
    <location>
        <begin position="349"/>
        <end position="364"/>
    </location>
</feature>
<keyword evidence="10" id="KW-0472">Membrane</keyword>
<dbReference type="Pfam" id="PF00069">
    <property type="entry name" value="Pkinase"/>
    <property type="match status" value="2"/>
</dbReference>
<dbReference type="GO" id="GO:0005516">
    <property type="term" value="F:calmodulin binding"/>
    <property type="evidence" value="ECO:0007669"/>
    <property type="project" value="InterPro"/>
</dbReference>
<accession>A0A9Q1CDQ0</accession>
<dbReference type="PRINTS" id="PR01049">
    <property type="entry name" value="PHOSPHBKNASE"/>
</dbReference>
<evidence type="ECO:0000256" key="4">
    <source>
        <dbReference type="ARBA" id="ARBA00022600"/>
    </source>
</evidence>
<keyword evidence="13" id="KW-1185">Reference proteome</keyword>